<dbReference type="AlphaFoldDB" id="A0A1G5CLE1"/>
<evidence type="ECO:0000313" key="2">
    <source>
        <dbReference type="EMBL" id="SCY03117.1"/>
    </source>
</evidence>
<dbReference type="Pfam" id="PF12730">
    <property type="entry name" value="ABC2_membrane_4"/>
    <property type="match status" value="1"/>
</dbReference>
<gene>
    <name evidence="2" type="ORF">SAMN02910451_01181</name>
</gene>
<keyword evidence="1" id="KW-0472">Membrane</keyword>
<name>A0A1G5CLE1_9FIRM</name>
<feature type="transmembrane region" description="Helical" evidence="1">
    <location>
        <begin position="153"/>
        <end position="175"/>
    </location>
</feature>
<keyword evidence="1" id="KW-1133">Transmembrane helix</keyword>
<feature type="transmembrane region" description="Helical" evidence="1">
    <location>
        <begin position="238"/>
        <end position="256"/>
    </location>
</feature>
<keyword evidence="1" id="KW-0812">Transmembrane</keyword>
<evidence type="ECO:0000313" key="3">
    <source>
        <dbReference type="Proteomes" id="UP000183047"/>
    </source>
</evidence>
<reference evidence="3" key="1">
    <citation type="submission" date="2016-10" db="EMBL/GenBank/DDBJ databases">
        <authorList>
            <person name="Varghese N."/>
            <person name="Submissions S."/>
        </authorList>
    </citation>
    <scope>NUCLEOTIDE SEQUENCE [LARGE SCALE GENOMIC DNA]</scope>
    <source>
        <strain evidence="3">XBD2006</strain>
    </source>
</reference>
<sequence length="265" mass="29899">MKISILHIIKIELLKFLKRNDILAVAVIVAIGFIYAIGMRNEMYEGVKNQNALFWITLQLVTTTVLFIGPVVTAFLGTQMLSGEIDNKSISLFTVRIRNRRNLFIGKSLALQVITAVFFVITIIVMLAIYFGIANNGSIYTSGKIIGNNVADLLCLLLLIYMYTFFFIPQLALCIGTRYKPIITIVISFVASLVCNHVLTYSFVKYINPMNYIYQLSEDVLETTEVLSISSTGRGKCVLIQLLLCMLYYVVFMVLGTKSFENKEF</sequence>
<feature type="transmembrane region" description="Helical" evidence="1">
    <location>
        <begin position="21"/>
        <end position="40"/>
    </location>
</feature>
<dbReference type="RefSeq" id="WP_074461859.1">
    <property type="nucleotide sequence ID" value="NZ_FMUR01000006.1"/>
</dbReference>
<proteinExistence type="predicted"/>
<keyword evidence="3" id="KW-1185">Reference proteome</keyword>
<feature type="transmembrane region" description="Helical" evidence="1">
    <location>
        <begin position="52"/>
        <end position="76"/>
    </location>
</feature>
<feature type="transmembrane region" description="Helical" evidence="1">
    <location>
        <begin position="109"/>
        <end position="133"/>
    </location>
</feature>
<feature type="transmembrane region" description="Helical" evidence="1">
    <location>
        <begin position="182"/>
        <end position="204"/>
    </location>
</feature>
<organism evidence="2 3">
    <name type="scientific">Butyrivibrio hungatei</name>
    <dbReference type="NCBI Taxonomy" id="185008"/>
    <lineage>
        <taxon>Bacteria</taxon>
        <taxon>Bacillati</taxon>
        <taxon>Bacillota</taxon>
        <taxon>Clostridia</taxon>
        <taxon>Lachnospirales</taxon>
        <taxon>Lachnospiraceae</taxon>
        <taxon>Butyrivibrio</taxon>
    </lineage>
</organism>
<protein>
    <submittedName>
        <fullName evidence="2">ABC-2 family transporter protein</fullName>
    </submittedName>
</protein>
<dbReference type="Proteomes" id="UP000183047">
    <property type="component" value="Unassembled WGS sequence"/>
</dbReference>
<accession>A0A1G5CLE1</accession>
<dbReference type="EMBL" id="FMUR01000006">
    <property type="protein sequence ID" value="SCY03117.1"/>
    <property type="molecule type" value="Genomic_DNA"/>
</dbReference>
<evidence type="ECO:0000256" key="1">
    <source>
        <dbReference type="SAM" id="Phobius"/>
    </source>
</evidence>